<dbReference type="Proteomes" id="UP001320715">
    <property type="component" value="Unassembled WGS sequence"/>
</dbReference>
<keyword evidence="2" id="KW-1185">Reference proteome</keyword>
<accession>A0ABT1CLR5</accession>
<sequence length="100" mass="11159">MTHGTKPAHVAWATFEAIILQIADIFEAMQSDIKCGFLASGRMVEPLQMLLSCICKRTCSNVPWKLQWSKRSAHSAAPQWNSLRLVKTGRRTHAGPTSNH</sequence>
<evidence type="ECO:0000313" key="1">
    <source>
        <dbReference type="EMBL" id="MCO6406546.1"/>
    </source>
</evidence>
<dbReference type="EMBL" id="JAAAML010000001">
    <property type="protein sequence ID" value="MCO6406546.1"/>
    <property type="molecule type" value="Genomic_DNA"/>
</dbReference>
<organism evidence="1 2">
    <name type="scientific">Hoeflea alexandrii</name>
    <dbReference type="NCBI Taxonomy" id="288436"/>
    <lineage>
        <taxon>Bacteria</taxon>
        <taxon>Pseudomonadati</taxon>
        <taxon>Pseudomonadota</taxon>
        <taxon>Alphaproteobacteria</taxon>
        <taxon>Hyphomicrobiales</taxon>
        <taxon>Rhizobiaceae</taxon>
        <taxon>Hoeflea</taxon>
    </lineage>
</organism>
<reference evidence="1 2" key="1">
    <citation type="submission" date="2020-01" db="EMBL/GenBank/DDBJ databases">
        <title>Genomes of bacteria type strains.</title>
        <authorList>
            <person name="Chen J."/>
            <person name="Zhu S."/>
            <person name="Yang J."/>
        </authorList>
    </citation>
    <scope>NUCLEOTIDE SEQUENCE [LARGE SCALE GENOMIC DNA]</scope>
    <source>
        <strain evidence="1 2">DSM 16655</strain>
    </source>
</reference>
<evidence type="ECO:0000313" key="2">
    <source>
        <dbReference type="Proteomes" id="UP001320715"/>
    </source>
</evidence>
<protein>
    <submittedName>
        <fullName evidence="1">Uncharacterized protein</fullName>
    </submittedName>
</protein>
<name>A0ABT1CLR5_9HYPH</name>
<proteinExistence type="predicted"/>
<comment type="caution">
    <text evidence="1">The sequence shown here is derived from an EMBL/GenBank/DDBJ whole genome shotgun (WGS) entry which is preliminary data.</text>
</comment>
<gene>
    <name evidence="1" type="ORF">GTW23_00050</name>
</gene>